<reference evidence="2 3" key="1">
    <citation type="submission" date="2023-06" db="EMBL/GenBank/DDBJ databases">
        <title>Rock-solubilizing bacteria, Microbacterium invictum, promotes re-establishment of vegetation in rocky wasteland by accelerating rock bio-weathering and reshaping soil bacterial community.</title>
        <authorList>
            <person name="Liu C."/>
        </authorList>
    </citation>
    <scope>NUCLEOTIDE SEQUENCE [LARGE SCALE GENOMIC DNA]</scope>
    <source>
        <strain evidence="2 3">X-18</strain>
    </source>
</reference>
<proteinExistence type="predicted"/>
<sequence>MPRAPPSREVVRIGGPDGGDVDLQASRRDRQAGIHDHLAYDGGPEQHREHDVGISDGIRSGVVARAAPEATSSAA</sequence>
<feature type="region of interest" description="Disordered" evidence="1">
    <location>
        <begin position="1"/>
        <end position="23"/>
    </location>
</feature>
<name>A0ABZ0VAS5_9MICO</name>
<dbReference type="Proteomes" id="UP001324533">
    <property type="component" value="Chromosome"/>
</dbReference>
<evidence type="ECO:0000256" key="1">
    <source>
        <dbReference type="SAM" id="MobiDB-lite"/>
    </source>
</evidence>
<evidence type="ECO:0000313" key="3">
    <source>
        <dbReference type="Proteomes" id="UP001324533"/>
    </source>
</evidence>
<keyword evidence="3" id="KW-1185">Reference proteome</keyword>
<protein>
    <submittedName>
        <fullName evidence="2">Uncharacterized protein</fullName>
    </submittedName>
</protein>
<evidence type="ECO:0000313" key="2">
    <source>
        <dbReference type="EMBL" id="WQB70736.1"/>
    </source>
</evidence>
<organism evidence="2 3">
    <name type="scientific">Microbacterium invictum</name>
    <dbReference type="NCBI Taxonomy" id="515415"/>
    <lineage>
        <taxon>Bacteria</taxon>
        <taxon>Bacillati</taxon>
        <taxon>Actinomycetota</taxon>
        <taxon>Actinomycetes</taxon>
        <taxon>Micrococcales</taxon>
        <taxon>Microbacteriaceae</taxon>
        <taxon>Microbacterium</taxon>
    </lineage>
</organism>
<gene>
    <name evidence="2" type="ORF">T9R20_01910</name>
</gene>
<accession>A0ABZ0VAS5</accession>
<dbReference type="EMBL" id="CP139779">
    <property type="protein sequence ID" value="WQB70736.1"/>
    <property type="molecule type" value="Genomic_DNA"/>
</dbReference>